<feature type="transmembrane region" description="Helical" evidence="1">
    <location>
        <begin position="320"/>
        <end position="343"/>
    </location>
</feature>
<name>A0A4V1QUP8_9FIRM</name>
<keyword evidence="1" id="KW-0472">Membrane</keyword>
<feature type="transmembrane region" description="Helical" evidence="1">
    <location>
        <begin position="371"/>
        <end position="392"/>
    </location>
</feature>
<evidence type="ECO:0000313" key="3">
    <source>
        <dbReference type="EMBL" id="RXZ58180.1"/>
    </source>
</evidence>
<evidence type="ECO:0000256" key="1">
    <source>
        <dbReference type="SAM" id="Phobius"/>
    </source>
</evidence>
<sequence length="398" mass="42494">MKKRRKLRLLVVAVLFIFLLLAFSPVAAFAEDSDNGSGLAESIDELLGKLDLEELEQYLKTLTDEEKDFFGKGSITDKISSIVSGDFRMDYDSFLAAIGGLVFGGVKDMLPVFAVICAIAILCGLLHMFQSSFMSAGTSKLIYFVGYAAILVLILTSMIDVVGDCYGAVRSMQKQMQAVFPILLTLIATSGGSVSVAVYQPAVVFLSEIIVNIISTVVLPVAVMLVVICMVGNMSEEIKLNNFAALFKSINKWVLGISLTAFTVFLTVQGITSATYDGLSFKAAKYAISNSVPIIGGFLSGGFDLMIAGSVLIKNALGSCSLLLLVSAILVPFVQLVVFSLFLKLTAAVTEPVGDGKISGFLTSLSGTVNYFIAGILAVAFMYFITLLLLICSSNTLF</sequence>
<feature type="transmembrane region" description="Helical" evidence="1">
    <location>
        <begin position="110"/>
        <end position="129"/>
    </location>
</feature>
<keyword evidence="2" id="KW-0732">Signal</keyword>
<organism evidence="3 4">
    <name type="scientific">Candidatus Borkfalkia ceftriaxoniphila</name>
    <dbReference type="NCBI Taxonomy" id="2508949"/>
    <lineage>
        <taxon>Bacteria</taxon>
        <taxon>Bacillati</taxon>
        <taxon>Bacillota</taxon>
        <taxon>Clostridia</taxon>
        <taxon>Christensenellales</taxon>
        <taxon>Christensenellaceae</taxon>
        <taxon>Candidatus Borkfalkia</taxon>
    </lineage>
</organism>
<feature type="transmembrane region" description="Helical" evidence="1">
    <location>
        <begin position="87"/>
        <end position="103"/>
    </location>
</feature>
<dbReference type="OrthoDB" id="1706761at2"/>
<proteinExistence type="predicted"/>
<feature type="transmembrane region" description="Helical" evidence="1">
    <location>
        <begin position="178"/>
        <end position="197"/>
    </location>
</feature>
<evidence type="ECO:0008006" key="5">
    <source>
        <dbReference type="Google" id="ProtNLM"/>
    </source>
</evidence>
<dbReference type="Proteomes" id="UP000291269">
    <property type="component" value="Unassembled WGS sequence"/>
</dbReference>
<dbReference type="AlphaFoldDB" id="A0A4V1QUP8"/>
<keyword evidence="4" id="KW-1185">Reference proteome</keyword>
<feature type="transmembrane region" description="Helical" evidence="1">
    <location>
        <begin position="292"/>
        <end position="313"/>
    </location>
</feature>
<feature type="signal peptide" evidence="2">
    <location>
        <begin position="1"/>
        <end position="30"/>
    </location>
</feature>
<evidence type="ECO:0000256" key="2">
    <source>
        <dbReference type="SAM" id="SignalP"/>
    </source>
</evidence>
<gene>
    <name evidence="3" type="ORF">ESZ91_08965</name>
</gene>
<reference evidence="3 4" key="1">
    <citation type="journal article" date="2019" name="Gut">
        <title>Antibiotics-induced monodominance of a novel gut bacterial order.</title>
        <authorList>
            <person name="Hildebrand F."/>
            <person name="Moitinho-Silva L."/>
            <person name="Blasche S."/>
            <person name="Jahn M.T."/>
            <person name="Gossmann T.I."/>
            <person name="Heuerta-Cepas J."/>
            <person name="Hercog R."/>
            <person name="Luetge M."/>
            <person name="Bahram M."/>
            <person name="Pryszlak A."/>
            <person name="Alves R.J."/>
            <person name="Waszak S.M."/>
            <person name="Zhu A."/>
            <person name="Ye L."/>
            <person name="Costea P.I."/>
            <person name="Aalvink S."/>
            <person name="Belzer C."/>
            <person name="Forslund S.K."/>
            <person name="Sunagawa S."/>
            <person name="Hentschel U."/>
            <person name="Merten C."/>
            <person name="Patil K.R."/>
            <person name="Benes V."/>
            <person name="Bork P."/>
        </authorList>
    </citation>
    <scope>NUCLEOTIDE SEQUENCE [LARGE SCALE GENOMIC DNA]</scope>
    <source>
        <strain evidence="3 4">HDS1380</strain>
    </source>
</reference>
<accession>A0A4V1QUP8</accession>
<comment type="caution">
    <text evidence="3">The sequence shown here is derived from an EMBL/GenBank/DDBJ whole genome shotgun (WGS) entry which is preliminary data.</text>
</comment>
<dbReference type="Pfam" id="PF09546">
    <property type="entry name" value="Spore_III_AE"/>
    <property type="match status" value="1"/>
</dbReference>
<keyword evidence="1" id="KW-0812">Transmembrane</keyword>
<evidence type="ECO:0000313" key="4">
    <source>
        <dbReference type="Proteomes" id="UP000291269"/>
    </source>
</evidence>
<feature type="transmembrane region" description="Helical" evidence="1">
    <location>
        <begin position="209"/>
        <end position="232"/>
    </location>
</feature>
<feature type="chain" id="PRO_5020481268" description="Stage III sporulation protein AE" evidence="2">
    <location>
        <begin position="31"/>
        <end position="398"/>
    </location>
</feature>
<keyword evidence="1" id="KW-1133">Transmembrane helix</keyword>
<feature type="transmembrane region" description="Helical" evidence="1">
    <location>
        <begin position="141"/>
        <end position="166"/>
    </location>
</feature>
<dbReference type="EMBL" id="SDOZ01000003">
    <property type="protein sequence ID" value="RXZ58180.1"/>
    <property type="molecule type" value="Genomic_DNA"/>
</dbReference>
<feature type="transmembrane region" description="Helical" evidence="1">
    <location>
        <begin position="253"/>
        <end position="272"/>
    </location>
</feature>
<dbReference type="InterPro" id="IPR014194">
    <property type="entry name" value="Spore_III_AE"/>
</dbReference>
<dbReference type="RefSeq" id="WP_129226424.1">
    <property type="nucleotide sequence ID" value="NZ_SDOZ01000003.1"/>
</dbReference>
<protein>
    <recommendedName>
        <fullName evidence="5">Stage III sporulation protein AE</fullName>
    </recommendedName>
</protein>